<evidence type="ECO:0000259" key="3">
    <source>
        <dbReference type="Pfam" id="PF11181"/>
    </source>
</evidence>
<feature type="compositionally biased region" description="Low complexity" evidence="1">
    <location>
        <begin position="214"/>
        <end position="230"/>
    </location>
</feature>
<evidence type="ECO:0000256" key="2">
    <source>
        <dbReference type="SAM" id="Phobius"/>
    </source>
</evidence>
<name>A0A542EEU1_9MICO</name>
<sequence>MRPNNAHLPKLTLDYPMSLGVFSEYEEAQRAVDYLSDHEFPVQQCMIVGTDLKQVERITGRLTWGRVLLGGLASGAWLGAFVGLIFSLFSNENGLSMILSTVLLGALFGAFWAAIGYAATRGRRDFTSVSQVVATKYEVLVEHKSVNQARELLSQMGGDAGRAALAAQETTYAPRDDGPQRTYSESLNDGRGGATAQPTPEGQQSRPATERRYGQYQQQPPQQPETPTQG</sequence>
<dbReference type="Proteomes" id="UP000320806">
    <property type="component" value="Unassembled WGS sequence"/>
</dbReference>
<dbReference type="Pfam" id="PF11181">
    <property type="entry name" value="YflT"/>
    <property type="match status" value="1"/>
</dbReference>
<proteinExistence type="predicted"/>
<feature type="compositionally biased region" description="Polar residues" evidence="1">
    <location>
        <begin position="196"/>
        <end position="207"/>
    </location>
</feature>
<dbReference type="EMBL" id="VFMO01000001">
    <property type="protein sequence ID" value="TQJ13819.1"/>
    <property type="molecule type" value="Genomic_DNA"/>
</dbReference>
<evidence type="ECO:0000256" key="1">
    <source>
        <dbReference type="SAM" id="MobiDB-lite"/>
    </source>
</evidence>
<reference evidence="4 5" key="1">
    <citation type="submission" date="2019-06" db="EMBL/GenBank/DDBJ databases">
        <title>Sequencing the genomes of 1000 actinobacteria strains.</title>
        <authorList>
            <person name="Klenk H.-P."/>
        </authorList>
    </citation>
    <scope>NUCLEOTIDE SEQUENCE [LARGE SCALE GENOMIC DNA]</scope>
    <source>
        <strain evidence="4 5">DSM 19828</strain>
    </source>
</reference>
<feature type="region of interest" description="Disordered" evidence="1">
    <location>
        <begin position="170"/>
        <end position="230"/>
    </location>
</feature>
<keyword evidence="2" id="KW-1133">Transmembrane helix</keyword>
<gene>
    <name evidence="4" type="ORF">FB459_1254</name>
</gene>
<organism evidence="4 5">
    <name type="scientific">Yimella lutea</name>
    <dbReference type="NCBI Taxonomy" id="587872"/>
    <lineage>
        <taxon>Bacteria</taxon>
        <taxon>Bacillati</taxon>
        <taxon>Actinomycetota</taxon>
        <taxon>Actinomycetes</taxon>
        <taxon>Micrococcales</taxon>
        <taxon>Dermacoccaceae</taxon>
        <taxon>Yimella</taxon>
    </lineage>
</organism>
<evidence type="ECO:0000313" key="4">
    <source>
        <dbReference type="EMBL" id="TQJ13819.1"/>
    </source>
</evidence>
<keyword evidence="2" id="KW-0812">Transmembrane</keyword>
<feature type="transmembrane region" description="Helical" evidence="2">
    <location>
        <begin position="95"/>
        <end position="119"/>
    </location>
</feature>
<feature type="transmembrane region" description="Helical" evidence="2">
    <location>
        <begin position="67"/>
        <end position="89"/>
    </location>
</feature>
<comment type="caution">
    <text evidence="4">The sequence shown here is derived from an EMBL/GenBank/DDBJ whole genome shotgun (WGS) entry which is preliminary data.</text>
</comment>
<protein>
    <recommendedName>
        <fullName evidence="3">General stress protein 17M-like domain-containing protein</fullName>
    </recommendedName>
</protein>
<evidence type="ECO:0000313" key="5">
    <source>
        <dbReference type="Proteomes" id="UP000320806"/>
    </source>
</evidence>
<accession>A0A542EEU1</accession>
<dbReference type="AlphaFoldDB" id="A0A542EEU1"/>
<feature type="domain" description="General stress protein 17M-like" evidence="3">
    <location>
        <begin position="19"/>
        <end position="105"/>
    </location>
</feature>
<keyword evidence="5" id="KW-1185">Reference proteome</keyword>
<dbReference type="InterPro" id="IPR025889">
    <property type="entry name" value="GSP17M-like_dom"/>
</dbReference>
<keyword evidence="2" id="KW-0472">Membrane</keyword>